<dbReference type="InterPro" id="IPR036318">
    <property type="entry name" value="FAD-bd_PCMH-like_sf"/>
</dbReference>
<dbReference type="Gene3D" id="3.30.43.10">
    <property type="entry name" value="Uridine Diphospho-n-acetylenolpyruvylglucosamine Reductase, domain 2"/>
    <property type="match status" value="1"/>
</dbReference>
<dbReference type="RefSeq" id="WP_126594347.1">
    <property type="nucleotide sequence ID" value="NZ_BIFQ01000001.1"/>
</dbReference>
<dbReference type="SUPFAM" id="SSF56176">
    <property type="entry name" value="FAD-binding/transporter-associated domain-like"/>
    <property type="match status" value="1"/>
</dbReference>
<gene>
    <name evidence="5" type="ORF">KDAU_03560</name>
</gene>
<evidence type="ECO:0000259" key="4">
    <source>
        <dbReference type="PROSITE" id="PS51387"/>
    </source>
</evidence>
<dbReference type="GO" id="GO:0016491">
    <property type="term" value="F:oxidoreductase activity"/>
    <property type="evidence" value="ECO:0007669"/>
    <property type="project" value="UniProtKB-KW"/>
</dbReference>
<dbReference type="SUPFAM" id="SSF55447">
    <property type="entry name" value="CO dehydrogenase flavoprotein C-terminal domain-like"/>
    <property type="match status" value="1"/>
</dbReference>
<dbReference type="PANTHER" id="PTHR42659:SF2">
    <property type="entry name" value="XANTHINE DEHYDROGENASE SUBUNIT C-RELATED"/>
    <property type="match status" value="1"/>
</dbReference>
<evidence type="ECO:0000256" key="1">
    <source>
        <dbReference type="ARBA" id="ARBA00022630"/>
    </source>
</evidence>
<dbReference type="InterPro" id="IPR036683">
    <property type="entry name" value="CO_DH_flav_C_dom_sf"/>
</dbReference>
<sequence length="288" mass="30538">MSVPAAFDYHPATTVDEAIALLQQYGDEAKVLAGGHSLIPAMKLRLSQPEHLIDIARISSLSYIREEQGSIAVGALTTYSQIEKSDLLRKHFPLLPEGTAMIGDQQVRNRGTIGGSIAHSDPAADMPGIVLALKAEIVVRGPQGQRTIAADDFFVDTFTTALEPTEIVVELRLPIPAAQTGSAYEKLANRASHYAIAGCAAVITRGSDGTCSAASIAITGATVRTIRAKAVESALVGKQLDESTISAAVSHATDGEDVISDIHGSEEYRRKMAAVVARRTILKAIERI</sequence>
<keyword evidence="1" id="KW-0285">Flavoprotein</keyword>
<name>A0A401Z835_9CHLR</name>
<dbReference type="InterPro" id="IPR016169">
    <property type="entry name" value="FAD-bd_PCMH_sub2"/>
</dbReference>
<evidence type="ECO:0000313" key="6">
    <source>
        <dbReference type="Proteomes" id="UP000287224"/>
    </source>
</evidence>
<reference evidence="6" key="1">
    <citation type="submission" date="2018-12" db="EMBL/GenBank/DDBJ databases">
        <title>Tengunoibacter tsumagoiensis gen. nov., sp. nov., Dictyobacter kobayashii sp. nov., D. alpinus sp. nov., and D. joshuensis sp. nov. and description of Dictyobacteraceae fam. nov. within the order Ktedonobacterales isolated from Tengu-no-mugimeshi.</title>
        <authorList>
            <person name="Wang C.M."/>
            <person name="Zheng Y."/>
            <person name="Sakai Y."/>
            <person name="Toyoda A."/>
            <person name="Minakuchi Y."/>
            <person name="Abe K."/>
            <person name="Yokota A."/>
            <person name="Yabe S."/>
        </authorList>
    </citation>
    <scope>NUCLEOTIDE SEQUENCE [LARGE SCALE GENOMIC DNA]</scope>
    <source>
        <strain evidence="6">S-27</strain>
    </source>
</reference>
<protein>
    <submittedName>
        <fullName evidence="5">Carbon monoxide dehydrogenase</fullName>
    </submittedName>
</protein>
<feature type="domain" description="FAD-binding PCMH-type" evidence="4">
    <location>
        <begin position="2"/>
        <end position="178"/>
    </location>
</feature>
<dbReference type="FunFam" id="3.30.465.10:FF:000017">
    <property type="entry name" value="Xanthine dehydrogenase, FAD binding subunit"/>
    <property type="match status" value="1"/>
</dbReference>
<accession>A0A401Z835</accession>
<dbReference type="Proteomes" id="UP000287224">
    <property type="component" value="Unassembled WGS sequence"/>
</dbReference>
<keyword evidence="3" id="KW-0560">Oxidoreductase</keyword>
<comment type="caution">
    <text evidence="5">The sequence shown here is derived from an EMBL/GenBank/DDBJ whole genome shotgun (WGS) entry which is preliminary data.</text>
</comment>
<keyword evidence="6" id="KW-1185">Reference proteome</keyword>
<keyword evidence="2" id="KW-0274">FAD</keyword>
<dbReference type="SMART" id="SM01092">
    <property type="entry name" value="CO_deh_flav_C"/>
    <property type="match status" value="1"/>
</dbReference>
<dbReference type="AlphaFoldDB" id="A0A401Z835"/>
<evidence type="ECO:0000256" key="3">
    <source>
        <dbReference type="ARBA" id="ARBA00023002"/>
    </source>
</evidence>
<dbReference type="Gene3D" id="3.30.465.10">
    <property type="match status" value="1"/>
</dbReference>
<dbReference type="Pfam" id="PF03450">
    <property type="entry name" value="CO_deh_flav_C"/>
    <property type="match status" value="1"/>
</dbReference>
<dbReference type="InterPro" id="IPR016167">
    <property type="entry name" value="FAD-bd_PCMH_sub1"/>
</dbReference>
<dbReference type="InterPro" id="IPR051312">
    <property type="entry name" value="Diverse_Substr_Oxidored"/>
</dbReference>
<organism evidence="5 6">
    <name type="scientific">Dictyobacter aurantiacus</name>
    <dbReference type="NCBI Taxonomy" id="1936993"/>
    <lineage>
        <taxon>Bacteria</taxon>
        <taxon>Bacillati</taxon>
        <taxon>Chloroflexota</taxon>
        <taxon>Ktedonobacteria</taxon>
        <taxon>Ktedonobacterales</taxon>
        <taxon>Dictyobacteraceae</taxon>
        <taxon>Dictyobacter</taxon>
    </lineage>
</organism>
<dbReference type="InterPro" id="IPR016166">
    <property type="entry name" value="FAD-bd_PCMH"/>
</dbReference>
<evidence type="ECO:0000256" key="2">
    <source>
        <dbReference type="ARBA" id="ARBA00022827"/>
    </source>
</evidence>
<dbReference type="InterPro" id="IPR002346">
    <property type="entry name" value="Mopterin_DH_FAD-bd"/>
</dbReference>
<dbReference type="Pfam" id="PF00941">
    <property type="entry name" value="FAD_binding_5"/>
    <property type="match status" value="1"/>
</dbReference>
<evidence type="ECO:0000313" key="5">
    <source>
        <dbReference type="EMBL" id="GCE03027.1"/>
    </source>
</evidence>
<dbReference type="InterPro" id="IPR005107">
    <property type="entry name" value="CO_DH_flav_C"/>
</dbReference>
<dbReference type="PANTHER" id="PTHR42659">
    <property type="entry name" value="XANTHINE DEHYDROGENASE SUBUNIT C-RELATED"/>
    <property type="match status" value="1"/>
</dbReference>
<proteinExistence type="predicted"/>
<dbReference type="GO" id="GO:0071949">
    <property type="term" value="F:FAD binding"/>
    <property type="evidence" value="ECO:0007669"/>
    <property type="project" value="InterPro"/>
</dbReference>
<dbReference type="OrthoDB" id="9774454at2"/>
<dbReference type="Gene3D" id="3.30.390.50">
    <property type="entry name" value="CO dehydrogenase flavoprotein, C-terminal domain"/>
    <property type="match status" value="1"/>
</dbReference>
<dbReference type="PROSITE" id="PS51387">
    <property type="entry name" value="FAD_PCMH"/>
    <property type="match status" value="1"/>
</dbReference>
<dbReference type="EMBL" id="BIFQ01000001">
    <property type="protein sequence ID" value="GCE03027.1"/>
    <property type="molecule type" value="Genomic_DNA"/>
</dbReference>